<feature type="region of interest" description="Disordered" evidence="6">
    <location>
        <begin position="399"/>
        <end position="437"/>
    </location>
</feature>
<comment type="caution">
    <text evidence="8">The sequence shown here is derived from an EMBL/GenBank/DDBJ whole genome shotgun (WGS) entry which is preliminary data.</text>
</comment>
<reference evidence="9" key="1">
    <citation type="submission" date="2019-06" db="EMBL/GenBank/DDBJ databases">
        <authorList>
            <person name="Broberg M."/>
        </authorList>
    </citation>
    <scope>NUCLEOTIDE SEQUENCE [LARGE SCALE GENOMIC DNA]</scope>
</reference>
<dbReference type="AlphaFoldDB" id="A0A9N9Z8E9"/>
<evidence type="ECO:0000256" key="5">
    <source>
        <dbReference type="ARBA" id="ARBA00023242"/>
    </source>
</evidence>
<evidence type="ECO:0000313" key="8">
    <source>
        <dbReference type="EMBL" id="CAH0050937.1"/>
    </source>
</evidence>
<dbReference type="EMBL" id="CABFOC020000038">
    <property type="protein sequence ID" value="CAH0050937.1"/>
    <property type="molecule type" value="Genomic_DNA"/>
</dbReference>
<accession>A0A9N9Z8E9</accession>
<keyword evidence="4" id="KW-0804">Transcription</keyword>
<evidence type="ECO:0000256" key="4">
    <source>
        <dbReference type="ARBA" id="ARBA00023163"/>
    </source>
</evidence>
<reference evidence="8 9" key="2">
    <citation type="submission" date="2021-10" db="EMBL/GenBank/DDBJ databases">
        <authorList>
            <person name="Piombo E."/>
        </authorList>
    </citation>
    <scope>NUCLEOTIDE SEQUENCE [LARGE SCALE GENOMIC DNA]</scope>
</reference>
<keyword evidence="3" id="KW-0238">DNA-binding</keyword>
<evidence type="ECO:0000256" key="2">
    <source>
        <dbReference type="ARBA" id="ARBA00023015"/>
    </source>
</evidence>
<keyword evidence="1" id="KW-0862">Zinc</keyword>
<evidence type="ECO:0000259" key="7">
    <source>
        <dbReference type="SMART" id="SM00906"/>
    </source>
</evidence>
<evidence type="ECO:0000256" key="1">
    <source>
        <dbReference type="ARBA" id="ARBA00022833"/>
    </source>
</evidence>
<dbReference type="CDD" id="cd12148">
    <property type="entry name" value="fungal_TF_MHR"/>
    <property type="match status" value="1"/>
</dbReference>
<dbReference type="InterPro" id="IPR052073">
    <property type="entry name" value="Amide_Lactam_Regulators"/>
</dbReference>
<dbReference type="Pfam" id="PF04082">
    <property type="entry name" value="Fungal_trans"/>
    <property type="match status" value="1"/>
</dbReference>
<evidence type="ECO:0000313" key="9">
    <source>
        <dbReference type="Proteomes" id="UP000775872"/>
    </source>
</evidence>
<protein>
    <recommendedName>
        <fullName evidence="7">Xylanolytic transcriptional activator regulatory domain-containing protein</fullName>
    </recommendedName>
</protein>
<dbReference type="PANTHER" id="PTHR47171">
    <property type="entry name" value="FARA-RELATED"/>
    <property type="match status" value="1"/>
</dbReference>
<dbReference type="GO" id="GO:0008270">
    <property type="term" value="F:zinc ion binding"/>
    <property type="evidence" value="ECO:0007669"/>
    <property type="project" value="InterPro"/>
</dbReference>
<keyword evidence="2" id="KW-0805">Transcription regulation</keyword>
<dbReference type="PANTHER" id="PTHR47171:SF1">
    <property type="entry name" value="ZN(II)2CYS6 TRANSCRIPTION FACTOR (EUROFUNG)"/>
    <property type="match status" value="1"/>
</dbReference>
<dbReference type="Proteomes" id="UP000775872">
    <property type="component" value="Unassembled WGS sequence"/>
</dbReference>
<keyword evidence="9" id="KW-1185">Reference proteome</keyword>
<dbReference type="GO" id="GO:0003677">
    <property type="term" value="F:DNA binding"/>
    <property type="evidence" value="ECO:0007669"/>
    <property type="project" value="UniProtKB-KW"/>
</dbReference>
<organism evidence="8 9">
    <name type="scientific">Clonostachys solani</name>
    <dbReference type="NCBI Taxonomy" id="160281"/>
    <lineage>
        <taxon>Eukaryota</taxon>
        <taxon>Fungi</taxon>
        <taxon>Dikarya</taxon>
        <taxon>Ascomycota</taxon>
        <taxon>Pezizomycotina</taxon>
        <taxon>Sordariomycetes</taxon>
        <taxon>Hypocreomycetidae</taxon>
        <taxon>Hypocreales</taxon>
        <taxon>Bionectriaceae</taxon>
        <taxon>Clonostachys</taxon>
    </lineage>
</organism>
<dbReference type="InterPro" id="IPR007219">
    <property type="entry name" value="XnlR_reg_dom"/>
</dbReference>
<dbReference type="OrthoDB" id="5121955at2759"/>
<gene>
    <name evidence="8" type="ORF">CSOL1703_00014186</name>
</gene>
<name>A0A9N9Z8E9_9HYPO</name>
<keyword evidence="5" id="KW-0539">Nucleus</keyword>
<feature type="domain" description="Xylanolytic transcriptional activator regulatory" evidence="7">
    <location>
        <begin position="106"/>
        <end position="179"/>
    </location>
</feature>
<evidence type="ECO:0000256" key="3">
    <source>
        <dbReference type="ARBA" id="ARBA00023125"/>
    </source>
</evidence>
<feature type="compositionally biased region" description="Polar residues" evidence="6">
    <location>
        <begin position="415"/>
        <end position="431"/>
    </location>
</feature>
<evidence type="ECO:0000256" key="6">
    <source>
        <dbReference type="SAM" id="MobiDB-lite"/>
    </source>
</evidence>
<proteinExistence type="predicted"/>
<sequence length="486" mass="54659">MLLSLFFKHVYPYTPVVDRCQLVADLQAGNCSSFLLHAIFSITVPYSDDTSLRHMGYDSVTDAQRAFFSRARLLFDFGCEANQLTLLQGSFLLSSFQNSFAPDKDCRFWLNQAVHIATLMGLHRRNVENELQPSLQRVCRRIWWLLYQRDIMFMLAGFENTRHINDEEVDSRPVCPEDWLETAPTAVSPPLLPAIPEVQIQFFIENCKLAKLGAECLRLSLTTDVAPSMSRVREIGQAIVDWRVSLPAGLRAEGSLYGNQTDIWQSVILIFGFRLECLFYRTVRRFSSSFSSSDREWVSQRLLGAMFDLSTVLRRAMALDILSAGPPALIVCTTQLLALQIETVLSPQCSRGTRHALKADINAMLAHLEDVKDCWLNAKWASRVFGWVVGRTGLSLREPELPRGSMASGPDGGHLSSNVPGAGEQPSQNHPQPEYLNDGYEVGQGGAFFDPSEGLPETWLEDMMNSGILEEQDRAIFDVMDMRMAF</sequence>
<dbReference type="GO" id="GO:0006351">
    <property type="term" value="P:DNA-templated transcription"/>
    <property type="evidence" value="ECO:0007669"/>
    <property type="project" value="InterPro"/>
</dbReference>
<dbReference type="SMART" id="SM00906">
    <property type="entry name" value="Fungal_trans"/>
    <property type="match status" value="1"/>
</dbReference>